<comment type="similarity">
    <text evidence="1 2">Belongs to the complex I subunit 6 family.</text>
</comment>
<reference evidence="3" key="1">
    <citation type="submission" date="2020-01" db="EMBL/GenBank/DDBJ databases">
        <authorList>
            <person name="Meier V. D."/>
            <person name="Meier V D."/>
        </authorList>
    </citation>
    <scope>NUCLEOTIDE SEQUENCE</scope>
    <source>
        <strain evidence="3">HLG_WM_MAG_06</strain>
    </source>
</reference>
<feature type="transmembrane region" description="Helical" evidence="2">
    <location>
        <begin position="89"/>
        <end position="110"/>
    </location>
</feature>
<dbReference type="PANTHER" id="PTHR33269">
    <property type="entry name" value="NADH-UBIQUINONE OXIDOREDUCTASE CHAIN 6"/>
    <property type="match status" value="1"/>
</dbReference>
<organism evidence="3">
    <name type="scientific">uncultured Sulfurovum sp</name>
    <dbReference type="NCBI Taxonomy" id="269237"/>
    <lineage>
        <taxon>Bacteria</taxon>
        <taxon>Pseudomonadati</taxon>
        <taxon>Campylobacterota</taxon>
        <taxon>Epsilonproteobacteria</taxon>
        <taxon>Campylobacterales</taxon>
        <taxon>Sulfurovaceae</taxon>
        <taxon>Sulfurovum</taxon>
        <taxon>environmental samples</taxon>
    </lineage>
</organism>
<feature type="transmembrane region" description="Helical" evidence="2">
    <location>
        <begin position="6"/>
        <end position="23"/>
    </location>
</feature>
<dbReference type="Gene3D" id="1.20.120.1200">
    <property type="entry name" value="NADH-ubiquinone/plastoquinone oxidoreductase chain 6, subunit NuoJ"/>
    <property type="match status" value="1"/>
</dbReference>
<dbReference type="AlphaFoldDB" id="A0A6S6SSX5"/>
<feature type="transmembrane region" description="Helical" evidence="2">
    <location>
        <begin position="30"/>
        <end position="51"/>
    </location>
</feature>
<comment type="catalytic activity">
    <reaction evidence="2">
        <text>a quinone + NADH + 5 H(+)(in) = a quinol + NAD(+) + 4 H(+)(out)</text>
        <dbReference type="Rhea" id="RHEA:57888"/>
        <dbReference type="ChEBI" id="CHEBI:15378"/>
        <dbReference type="ChEBI" id="CHEBI:24646"/>
        <dbReference type="ChEBI" id="CHEBI:57540"/>
        <dbReference type="ChEBI" id="CHEBI:57945"/>
        <dbReference type="ChEBI" id="CHEBI:132124"/>
    </reaction>
</comment>
<dbReference type="InterPro" id="IPR001457">
    <property type="entry name" value="NADH_UbQ/plastoQ_OxRdtase_su6"/>
</dbReference>
<keyword evidence="2" id="KW-0874">Quinone</keyword>
<keyword evidence="2" id="KW-1133">Transmembrane helix</keyword>
<keyword evidence="3" id="KW-0560">Oxidoreductase</keyword>
<dbReference type="GO" id="GO:0008137">
    <property type="term" value="F:NADH dehydrogenase (ubiquinone) activity"/>
    <property type="evidence" value="ECO:0007669"/>
    <property type="project" value="UniProtKB-UniRule"/>
</dbReference>
<proteinExistence type="inferred from homology"/>
<sequence>MIDIFFILFAILAIGGAITMITAEEPMYATLGLLISILSVGGFFALLNASFLFMVQIIVYAGAVLTLFLFLLMFLNIKKEDLPHEPKKYMLITLGAVLMIPINMLIFKALSTLPNIDMVLVESDFGTIKALGMQLYTEWLLPFELISVLLLVALIGVIVLAKQKSKKEIKQ</sequence>
<dbReference type="PANTHER" id="PTHR33269:SF17">
    <property type="entry name" value="NADH-UBIQUINONE OXIDOREDUCTASE CHAIN 6"/>
    <property type="match status" value="1"/>
</dbReference>
<dbReference type="InterPro" id="IPR042106">
    <property type="entry name" value="Nuo/plastoQ_OxRdtase_6_NuoJ"/>
</dbReference>
<feature type="transmembrane region" description="Helical" evidence="2">
    <location>
        <begin position="57"/>
        <end position="77"/>
    </location>
</feature>
<dbReference type="GO" id="GO:0005886">
    <property type="term" value="C:plasma membrane"/>
    <property type="evidence" value="ECO:0007669"/>
    <property type="project" value="UniProtKB-SubCell"/>
</dbReference>
<keyword evidence="2" id="KW-1003">Cell membrane</keyword>
<evidence type="ECO:0000256" key="1">
    <source>
        <dbReference type="ARBA" id="ARBA00005698"/>
    </source>
</evidence>
<name>A0A6S6SSX5_9BACT</name>
<dbReference type="GO" id="GO:0048038">
    <property type="term" value="F:quinone binding"/>
    <property type="evidence" value="ECO:0007669"/>
    <property type="project" value="UniProtKB-UniRule"/>
</dbReference>
<dbReference type="Pfam" id="PF00499">
    <property type="entry name" value="Oxidored_q3"/>
    <property type="match status" value="1"/>
</dbReference>
<dbReference type="EC" id="7.1.1.-" evidence="2"/>
<keyword evidence="3" id="KW-0830">Ubiquinone</keyword>
<feature type="transmembrane region" description="Helical" evidence="2">
    <location>
        <begin position="139"/>
        <end position="161"/>
    </location>
</feature>
<comment type="subcellular location">
    <subcellularLocation>
        <location evidence="2">Cell membrane</location>
        <topology evidence="2">Multi-pass membrane protein</topology>
    </subcellularLocation>
</comment>
<evidence type="ECO:0000256" key="2">
    <source>
        <dbReference type="RuleBase" id="RU004429"/>
    </source>
</evidence>
<keyword evidence="2" id="KW-0472">Membrane</keyword>
<accession>A0A6S6SSX5</accession>
<gene>
    <name evidence="3" type="ORF">HELGO_WM4470</name>
</gene>
<dbReference type="EMBL" id="CACVAP010000053">
    <property type="protein sequence ID" value="CAA6807745.1"/>
    <property type="molecule type" value="Genomic_DNA"/>
</dbReference>
<comment type="function">
    <text evidence="2">NDH-1 shuttles electrons from NADH, via FMN and iron-sulfur (Fe-S) centers, to quinones in the respiratory chain. Couples the redox reaction to proton translocation (for every two electrons transferred, four hydrogen ions are translocated across the cytoplasmic membrane), and thus conserves the redox energy in a proton gradient.</text>
</comment>
<protein>
    <recommendedName>
        <fullName evidence="2">NADH-quinone oxidoreductase subunit J</fullName>
        <ecNumber evidence="2">7.1.1.-</ecNumber>
    </recommendedName>
</protein>
<dbReference type="GO" id="GO:0016491">
    <property type="term" value="F:oxidoreductase activity"/>
    <property type="evidence" value="ECO:0007669"/>
    <property type="project" value="UniProtKB-KW"/>
</dbReference>
<keyword evidence="2" id="KW-0520">NAD</keyword>
<keyword evidence="2" id="KW-0812">Transmembrane</keyword>
<evidence type="ECO:0000313" key="3">
    <source>
        <dbReference type="EMBL" id="CAA6807745.1"/>
    </source>
</evidence>